<dbReference type="InterPro" id="IPR011992">
    <property type="entry name" value="EF-hand-dom_pair"/>
</dbReference>
<evidence type="ECO:0000313" key="4">
    <source>
        <dbReference type="Proteomes" id="UP001371305"/>
    </source>
</evidence>
<dbReference type="Proteomes" id="UP001371305">
    <property type="component" value="Unassembled WGS sequence"/>
</dbReference>
<dbReference type="PROSITE" id="PS51257">
    <property type="entry name" value="PROKAR_LIPOPROTEIN"/>
    <property type="match status" value="1"/>
</dbReference>
<proteinExistence type="predicted"/>
<dbReference type="CDD" id="cd00051">
    <property type="entry name" value="EFh"/>
    <property type="match status" value="1"/>
</dbReference>
<dbReference type="SMART" id="SM00054">
    <property type="entry name" value="EFh"/>
    <property type="match status" value="2"/>
</dbReference>
<dbReference type="SUPFAM" id="SSF47473">
    <property type="entry name" value="EF-hand"/>
    <property type="match status" value="1"/>
</dbReference>
<name>A0ABU9AYM5_9BACT</name>
<feature type="chain" id="PRO_5046002495" evidence="1">
    <location>
        <begin position="20"/>
        <end position="105"/>
    </location>
</feature>
<gene>
    <name evidence="3" type="ORF">WKV53_19145</name>
</gene>
<dbReference type="RefSeq" id="WP_341406394.1">
    <property type="nucleotide sequence ID" value="NZ_JBBUKT010000008.1"/>
</dbReference>
<dbReference type="Gene3D" id="1.10.238.10">
    <property type="entry name" value="EF-hand"/>
    <property type="match status" value="1"/>
</dbReference>
<keyword evidence="1" id="KW-0732">Signal</keyword>
<comment type="caution">
    <text evidence="3">The sequence shown here is derived from an EMBL/GenBank/DDBJ whole genome shotgun (WGS) entry which is preliminary data.</text>
</comment>
<dbReference type="PROSITE" id="PS50222">
    <property type="entry name" value="EF_HAND_2"/>
    <property type="match status" value="2"/>
</dbReference>
<feature type="signal peptide" evidence="1">
    <location>
        <begin position="1"/>
        <end position="19"/>
    </location>
</feature>
<feature type="domain" description="EF-hand" evidence="2">
    <location>
        <begin position="68"/>
        <end position="103"/>
    </location>
</feature>
<dbReference type="Pfam" id="PF13499">
    <property type="entry name" value="EF-hand_7"/>
    <property type="match status" value="1"/>
</dbReference>
<dbReference type="InterPro" id="IPR018247">
    <property type="entry name" value="EF_Hand_1_Ca_BS"/>
</dbReference>
<dbReference type="EMBL" id="JBBUKT010000008">
    <property type="protein sequence ID" value="MEK7952638.1"/>
    <property type="molecule type" value="Genomic_DNA"/>
</dbReference>
<protein>
    <submittedName>
        <fullName evidence="3">EF-hand domain-containing protein</fullName>
    </submittedName>
</protein>
<dbReference type="PROSITE" id="PS00018">
    <property type="entry name" value="EF_HAND_1"/>
    <property type="match status" value="1"/>
</dbReference>
<dbReference type="InterPro" id="IPR002048">
    <property type="entry name" value="EF_hand_dom"/>
</dbReference>
<sequence length="105" mass="11789">MKRLALLPFLLAAASCANQEEHTEAAQGRKMMSLLEKFDRFDYNGNGSLTRKEIDQGVREAGAGTTKLSPAELDTMMKHYDVNKDGKVTRWEAERVIDLPVPEVH</sequence>
<evidence type="ECO:0000313" key="3">
    <source>
        <dbReference type="EMBL" id="MEK7952638.1"/>
    </source>
</evidence>
<organism evidence="3 4">
    <name type="scientific">Luteolibacter soli</name>
    <dbReference type="NCBI Taxonomy" id="3135280"/>
    <lineage>
        <taxon>Bacteria</taxon>
        <taxon>Pseudomonadati</taxon>
        <taxon>Verrucomicrobiota</taxon>
        <taxon>Verrucomicrobiia</taxon>
        <taxon>Verrucomicrobiales</taxon>
        <taxon>Verrucomicrobiaceae</taxon>
        <taxon>Luteolibacter</taxon>
    </lineage>
</organism>
<accession>A0ABU9AYM5</accession>
<keyword evidence="4" id="KW-1185">Reference proteome</keyword>
<feature type="domain" description="EF-hand" evidence="2">
    <location>
        <begin position="29"/>
        <end position="64"/>
    </location>
</feature>
<evidence type="ECO:0000256" key="1">
    <source>
        <dbReference type="SAM" id="SignalP"/>
    </source>
</evidence>
<evidence type="ECO:0000259" key="2">
    <source>
        <dbReference type="PROSITE" id="PS50222"/>
    </source>
</evidence>
<reference evidence="3 4" key="1">
    <citation type="submission" date="2024-04" db="EMBL/GenBank/DDBJ databases">
        <title>Luteolibacter sp. isolated from soil.</title>
        <authorList>
            <person name="An J."/>
        </authorList>
    </citation>
    <scope>NUCLEOTIDE SEQUENCE [LARGE SCALE GENOMIC DNA]</scope>
    <source>
        <strain evidence="3 4">Y139</strain>
    </source>
</reference>